<dbReference type="SUPFAM" id="SSF46785">
    <property type="entry name" value="Winged helix' DNA-binding domain"/>
    <property type="match status" value="1"/>
</dbReference>
<dbReference type="Proteomes" id="UP001431572">
    <property type="component" value="Chromosome 1"/>
</dbReference>
<gene>
    <name evidence="2" type="ORF">HXX08_05940</name>
    <name evidence="3" type="ORF">OZ401_000535</name>
</gene>
<keyword evidence="5" id="KW-1185">Reference proteome</keyword>
<reference evidence="2 4" key="1">
    <citation type="submission" date="2020-06" db="EMBL/GenBank/DDBJ databases">
        <title>Anoxygenic phototrophic Chloroflexota member uses a Type I reaction center.</title>
        <authorList>
            <person name="Tsuji J.M."/>
            <person name="Shaw N.A."/>
            <person name="Nagashima S."/>
            <person name="Venkiteswaran J."/>
            <person name="Schiff S.L."/>
            <person name="Hanada S."/>
            <person name="Tank M."/>
            <person name="Neufeld J.D."/>
        </authorList>
    </citation>
    <scope>NUCLEOTIDE SEQUENCE [LARGE SCALE GENOMIC DNA]</scope>
    <source>
        <strain evidence="2">L227-S17</strain>
    </source>
</reference>
<dbReference type="EMBL" id="CP128399">
    <property type="protein sequence ID" value="WJW67275.1"/>
    <property type="molecule type" value="Genomic_DNA"/>
</dbReference>
<protein>
    <submittedName>
        <fullName evidence="2">Helix-turn-helix transcriptional regulator</fullName>
    </submittedName>
</protein>
<evidence type="ECO:0000313" key="2">
    <source>
        <dbReference type="EMBL" id="NWJ45403.1"/>
    </source>
</evidence>
<evidence type="ECO:0000313" key="4">
    <source>
        <dbReference type="Proteomes" id="UP000521676"/>
    </source>
</evidence>
<reference evidence="3" key="2">
    <citation type="journal article" date="2024" name="Nature">
        <title>Anoxygenic phototroph of the Chloroflexota uses a type I reaction centre.</title>
        <authorList>
            <person name="Tsuji J.M."/>
            <person name="Shaw N.A."/>
            <person name="Nagashima S."/>
            <person name="Venkiteswaran J.J."/>
            <person name="Schiff S.L."/>
            <person name="Watanabe T."/>
            <person name="Fukui M."/>
            <person name="Hanada S."/>
            <person name="Tank M."/>
            <person name="Neufeld J.D."/>
        </authorList>
    </citation>
    <scope>NUCLEOTIDE SEQUENCE</scope>
    <source>
        <strain evidence="3">L227-S17</strain>
    </source>
</reference>
<proteinExistence type="predicted"/>
<dbReference type="InterPro" id="IPR005149">
    <property type="entry name" value="Tscrpt_reg_PadR_N"/>
</dbReference>
<feature type="domain" description="Transcription regulator PadR N-terminal" evidence="1">
    <location>
        <begin position="32"/>
        <end position="104"/>
    </location>
</feature>
<organism evidence="2 4">
    <name type="scientific">Candidatus Chlorohelix allophototropha</name>
    <dbReference type="NCBI Taxonomy" id="3003348"/>
    <lineage>
        <taxon>Bacteria</taxon>
        <taxon>Bacillati</taxon>
        <taxon>Chloroflexota</taxon>
        <taxon>Chloroflexia</taxon>
        <taxon>Candidatus Chloroheliales</taxon>
        <taxon>Candidatus Chloroheliaceae</taxon>
        <taxon>Candidatus Chlorohelix</taxon>
    </lineage>
</organism>
<accession>A0A8T7LWQ9</accession>
<dbReference type="PANTHER" id="PTHR33169">
    <property type="entry name" value="PADR-FAMILY TRANSCRIPTIONAL REGULATOR"/>
    <property type="match status" value="1"/>
</dbReference>
<dbReference type="Pfam" id="PF03551">
    <property type="entry name" value="PadR"/>
    <property type="match status" value="1"/>
</dbReference>
<evidence type="ECO:0000313" key="5">
    <source>
        <dbReference type="Proteomes" id="UP001431572"/>
    </source>
</evidence>
<dbReference type="Gene3D" id="1.10.10.10">
    <property type="entry name" value="Winged helix-like DNA-binding domain superfamily/Winged helix DNA-binding domain"/>
    <property type="match status" value="1"/>
</dbReference>
<evidence type="ECO:0000313" key="3">
    <source>
        <dbReference type="EMBL" id="WJW67275.1"/>
    </source>
</evidence>
<dbReference type="InterPro" id="IPR052509">
    <property type="entry name" value="Metal_resp_DNA-bind_regulator"/>
</dbReference>
<sequence>MPHGFGGPPWHGGKRGGWFMQPPVWGFLQPNLLLILAQGPQHGYSLMDALDKSQFLGSAVDVGNLYRTLRRMEAEGLVVSTWSEDGPGPNKRVYKITEAGEQLLRFWASSLEQRVRVINRFIDEFHRVFGEEEGASAGTTGEGSDETI</sequence>
<name>A0A8T7LWQ9_9CHLR</name>
<dbReference type="PANTHER" id="PTHR33169:SF14">
    <property type="entry name" value="TRANSCRIPTIONAL REGULATOR RV3488"/>
    <property type="match status" value="1"/>
</dbReference>
<dbReference type="InterPro" id="IPR036390">
    <property type="entry name" value="WH_DNA-bd_sf"/>
</dbReference>
<dbReference type="Proteomes" id="UP000521676">
    <property type="component" value="Unassembled WGS sequence"/>
</dbReference>
<dbReference type="AlphaFoldDB" id="A0A8T7LWQ9"/>
<dbReference type="EMBL" id="JACATZ010000001">
    <property type="protein sequence ID" value="NWJ45403.1"/>
    <property type="molecule type" value="Genomic_DNA"/>
</dbReference>
<dbReference type="InterPro" id="IPR036388">
    <property type="entry name" value="WH-like_DNA-bd_sf"/>
</dbReference>
<dbReference type="RefSeq" id="WP_341469174.1">
    <property type="nucleotide sequence ID" value="NZ_CP128399.1"/>
</dbReference>
<evidence type="ECO:0000259" key="1">
    <source>
        <dbReference type="Pfam" id="PF03551"/>
    </source>
</evidence>